<reference evidence="4 5" key="1">
    <citation type="submission" date="2021-07" db="EMBL/GenBank/DDBJ databases">
        <title>Genomic diversity and antimicrobial resistance of Prevotella spp. isolated from chronic lung disease airways.</title>
        <authorList>
            <person name="Webb K.A."/>
            <person name="Olagoke O.S."/>
            <person name="Baird T."/>
            <person name="Neill J."/>
            <person name="Pham A."/>
            <person name="Wells T.J."/>
            <person name="Ramsay K.A."/>
            <person name="Bell S.C."/>
            <person name="Sarovich D.S."/>
            <person name="Price E.P."/>
        </authorList>
    </citation>
    <scope>NUCLEOTIDE SEQUENCE [LARGE SCALE GENOMIC DNA]</scope>
    <source>
        <strain evidence="4 5">SCHI0011.S.12</strain>
    </source>
</reference>
<evidence type="ECO:0000313" key="4">
    <source>
        <dbReference type="EMBL" id="MBW4769768.1"/>
    </source>
</evidence>
<sequence>MKILYIVSHLRKGGPTDVLYNICSDIIKRASITIVCLRKETPNSDADRFKELGATIISLNKSYLKCEFCYQNISKAVQQIVEQEHIDLVHCHGYHPVLVGSKLKNVRVISTLHNRASEDFINVFGNIVGRYMLRKYYKALNKFSLNIAVSKSSEELYQQYLKNVTYINNGINTNIYQPVKAERIAELRERYNIPQDAIILISTGRIEPEKRVESLIQWFNNISCNNKHLFLIVVGDGSKLPTCKELAKNASNILFTGRISNVVDYLQLSNFYISNSKSEGMSMAVCEGIACGLIPILSSIPSHHDVGDDINALFFEDIATVKLPSSIEINKEELHNYILKNFSCLSMCSAYEKEYGL</sequence>
<dbReference type="PANTHER" id="PTHR46401:SF2">
    <property type="entry name" value="GLYCOSYLTRANSFERASE WBBK-RELATED"/>
    <property type="match status" value="1"/>
</dbReference>
<dbReference type="Pfam" id="PF00534">
    <property type="entry name" value="Glycos_transf_1"/>
    <property type="match status" value="1"/>
</dbReference>
<dbReference type="InterPro" id="IPR001296">
    <property type="entry name" value="Glyco_trans_1"/>
</dbReference>
<feature type="domain" description="Glycosyl transferase family 1" evidence="2">
    <location>
        <begin position="185"/>
        <end position="306"/>
    </location>
</feature>
<name>A0ABS6YDW2_9BACT</name>
<dbReference type="Proteomes" id="UP000788426">
    <property type="component" value="Unassembled WGS sequence"/>
</dbReference>
<proteinExistence type="predicted"/>
<keyword evidence="1" id="KW-0808">Transferase</keyword>
<comment type="caution">
    <text evidence="4">The sequence shown here is derived from an EMBL/GenBank/DDBJ whole genome shotgun (WGS) entry which is preliminary data.</text>
</comment>
<keyword evidence="5" id="KW-1185">Reference proteome</keyword>
<accession>A0ABS6YDW2</accession>
<evidence type="ECO:0000256" key="1">
    <source>
        <dbReference type="ARBA" id="ARBA00022679"/>
    </source>
</evidence>
<evidence type="ECO:0000259" key="2">
    <source>
        <dbReference type="Pfam" id="PF00534"/>
    </source>
</evidence>
<evidence type="ECO:0000313" key="5">
    <source>
        <dbReference type="Proteomes" id="UP000788426"/>
    </source>
</evidence>
<dbReference type="CDD" id="cd03801">
    <property type="entry name" value="GT4_PimA-like"/>
    <property type="match status" value="1"/>
</dbReference>
<organism evidence="4 5">
    <name type="scientific">Hoylesella nanceiensis</name>
    <dbReference type="NCBI Taxonomy" id="425941"/>
    <lineage>
        <taxon>Bacteria</taxon>
        <taxon>Pseudomonadati</taxon>
        <taxon>Bacteroidota</taxon>
        <taxon>Bacteroidia</taxon>
        <taxon>Bacteroidales</taxon>
        <taxon>Prevotellaceae</taxon>
        <taxon>Hoylesella</taxon>
    </lineage>
</organism>
<gene>
    <name evidence="4" type="ORF">KZO38_08360</name>
</gene>
<evidence type="ECO:0000259" key="3">
    <source>
        <dbReference type="Pfam" id="PF13439"/>
    </source>
</evidence>
<dbReference type="Pfam" id="PF13439">
    <property type="entry name" value="Glyco_transf_4"/>
    <property type="match status" value="1"/>
</dbReference>
<dbReference type="RefSeq" id="WP_219481844.1">
    <property type="nucleotide sequence ID" value="NZ_JAHXCT010000006.1"/>
</dbReference>
<protein>
    <submittedName>
        <fullName evidence="4">Glycosyltransferase family 4 protein</fullName>
    </submittedName>
</protein>
<feature type="domain" description="Glycosyltransferase subfamily 4-like N-terminal" evidence="3">
    <location>
        <begin position="13"/>
        <end position="174"/>
    </location>
</feature>
<dbReference type="PANTHER" id="PTHR46401">
    <property type="entry name" value="GLYCOSYLTRANSFERASE WBBK-RELATED"/>
    <property type="match status" value="1"/>
</dbReference>
<dbReference type="EMBL" id="JAHXCT010000006">
    <property type="protein sequence ID" value="MBW4769768.1"/>
    <property type="molecule type" value="Genomic_DNA"/>
</dbReference>
<dbReference type="InterPro" id="IPR028098">
    <property type="entry name" value="Glyco_trans_4-like_N"/>
</dbReference>